<dbReference type="InterPro" id="IPR025335">
    <property type="entry name" value="DUF4241"/>
</dbReference>
<organism evidence="1 2">
    <name type="scientific">Glycomyces niveus</name>
    <dbReference type="NCBI Taxonomy" id="2820287"/>
    <lineage>
        <taxon>Bacteria</taxon>
        <taxon>Bacillati</taxon>
        <taxon>Actinomycetota</taxon>
        <taxon>Actinomycetes</taxon>
        <taxon>Glycomycetales</taxon>
        <taxon>Glycomycetaceae</taxon>
        <taxon>Glycomyces</taxon>
    </lineage>
</organism>
<accession>A0ABS3UDC7</accession>
<sequence>MSNTWIARYCEGWNGPQAEVVGPIDPAEARRRDTMGLPYSVVVSEGTIPRYVLDIAWGQDYLARWNLDDRKRRVSRAVHRRMPDGRLFERKLTQWQYEDTDVDGDPVLARETFDRGLNGVTDVYDRDRSGSSHTRTRETPSEFMRAPVTFGSWTSVLGIDQDLHEAPGPARSSESSLPRPWLPPMPYQAPYLGNLLNEGATVIFEDSSTPVEVQHEYLGLLGLPTGRVVACDPTWGTKVEPFTVAVAPGDYPVVEIQIHQASGGSWAAAGFLLRISYEATATWELALRPGQDVKCLDDGHFYGFGVDAGLGSLMDASTHEALLAYIDGDHYQFHDEVVLRQEFTIPETDLNLFAYGCYLGDGSYPTWIGRDEAGAVTCFLSDMLIVDNGQPNDDDETFEQDW</sequence>
<dbReference type="EMBL" id="JAGFNP010000017">
    <property type="protein sequence ID" value="MBO3735707.1"/>
    <property type="molecule type" value="Genomic_DNA"/>
</dbReference>
<comment type="caution">
    <text evidence="1">The sequence shown here is derived from an EMBL/GenBank/DDBJ whole genome shotgun (WGS) entry which is preliminary data.</text>
</comment>
<keyword evidence="2" id="KW-1185">Reference proteome</keyword>
<proteinExistence type="predicted"/>
<evidence type="ECO:0000313" key="1">
    <source>
        <dbReference type="EMBL" id="MBO3735707.1"/>
    </source>
</evidence>
<reference evidence="1 2" key="1">
    <citation type="submission" date="2021-03" db="EMBL/GenBank/DDBJ databases">
        <title>Glycomyces sp. nov., a novel actinomycete isolated from soil.</title>
        <authorList>
            <person name="Yang X."/>
            <person name="Xu X."/>
        </authorList>
    </citation>
    <scope>NUCLEOTIDE SEQUENCE [LARGE SCALE GENOMIC DNA]</scope>
    <source>
        <strain evidence="1 2">NEAU-S30</strain>
    </source>
</reference>
<evidence type="ECO:0000313" key="2">
    <source>
        <dbReference type="Proteomes" id="UP000681341"/>
    </source>
</evidence>
<dbReference type="Pfam" id="PF14025">
    <property type="entry name" value="DUF4241"/>
    <property type="match status" value="1"/>
</dbReference>
<gene>
    <name evidence="1" type="ORF">J5V16_23025</name>
</gene>
<dbReference type="Proteomes" id="UP000681341">
    <property type="component" value="Unassembled WGS sequence"/>
</dbReference>
<protein>
    <submittedName>
        <fullName evidence="1">DUF4241 domain-containing protein</fullName>
    </submittedName>
</protein>
<dbReference type="RefSeq" id="WP_208499514.1">
    <property type="nucleotide sequence ID" value="NZ_JAGFNP010000017.1"/>
</dbReference>
<name>A0ABS3UDC7_9ACTN</name>